<evidence type="ECO:0000313" key="4">
    <source>
        <dbReference type="Proteomes" id="UP000220158"/>
    </source>
</evidence>
<gene>
    <name evidence="3" type="ORF">PRELSG_0607500</name>
</gene>
<reference evidence="3 4" key="1">
    <citation type="submission" date="2015-04" db="EMBL/GenBank/DDBJ databases">
        <authorList>
            <consortium name="Pathogen Informatics"/>
        </authorList>
    </citation>
    <scope>NUCLEOTIDE SEQUENCE [LARGE SCALE GENOMIC DNA]</scope>
    <source>
        <strain evidence="3 4">SGS1</strain>
    </source>
</reference>
<proteinExistence type="predicted"/>
<feature type="coiled-coil region" evidence="1">
    <location>
        <begin position="40"/>
        <end position="67"/>
    </location>
</feature>
<dbReference type="VEuPathDB" id="PlasmoDB:PRELSG_0607500"/>
<evidence type="ECO:0000256" key="1">
    <source>
        <dbReference type="SAM" id="Coils"/>
    </source>
</evidence>
<organism evidence="3 4">
    <name type="scientific">Plasmodium relictum</name>
    <dbReference type="NCBI Taxonomy" id="85471"/>
    <lineage>
        <taxon>Eukaryota</taxon>
        <taxon>Sar</taxon>
        <taxon>Alveolata</taxon>
        <taxon>Apicomplexa</taxon>
        <taxon>Aconoidasida</taxon>
        <taxon>Haemosporida</taxon>
        <taxon>Plasmodiidae</taxon>
        <taxon>Plasmodium</taxon>
        <taxon>Plasmodium (Haemamoeba)</taxon>
    </lineage>
</organism>
<dbReference type="KEGG" id="prel:PRELSG_0607500"/>
<dbReference type="Proteomes" id="UP000220158">
    <property type="component" value="Chromosome 6"/>
</dbReference>
<feature type="compositionally biased region" description="Basic and acidic residues" evidence="2">
    <location>
        <begin position="258"/>
        <end position="275"/>
    </location>
</feature>
<keyword evidence="1" id="KW-0175">Coiled coil</keyword>
<dbReference type="OrthoDB" id="387699at2759"/>
<evidence type="ECO:0000256" key="2">
    <source>
        <dbReference type="SAM" id="MobiDB-lite"/>
    </source>
</evidence>
<accession>A0A1J1H2M2</accession>
<sequence length="804" mass="96237">MSNDSNYIKTNNSSTISSKSIKDYLSNSIKSNKNWFAIENIKLRNKIKNLKIKYEKLQRNLNIKCQLLKNRKKSLLIDNYYLKLDKLLDDKKIRRNYKNSLIQTDITFPNHFFVRWDSYFDNCEIKKISSDSEIEILKKTFFKKSISEFRLESILEKKSNDLINKRKKEKNENKYNNIIHDRNFFSSVDKESSSNLKKKNIIYKNLSKSITYIDDKISYMNEVKKDIKDEIRDLYDEKKYIYSNCNLQRYLNDISGNNEKRYNKNDDNNSNRKNDILLEKKINENPKKIPKNCENIANIHENNIDKNSKAYNLEICDEKIFNAKELKDAFYNNANESKNENIQENEEFNYNTIKKIILKRNKNRNNEISEIKKGNFFINLNEKNKDTGEISNEKYSLDTIKKKNTMNETFNNIRYNKNEIIERSSKIYCDKMRDDMLHNEVLYVNNKDDLNYDDNLKNKNIFVDGPNLNNMKNNSNKITNSNYCNLFKNDDTLSIFSEKKKKIEDDELNGNKDNYSKFFDKNIILNRKSKNIESNYIIKEHFDKKQNADKNKIKLEKIRCSKSLQENSRKFSEKKERYIDILLKNTTKNCEKTIVANNFRKAETEFYKNKSILNYPLKFKNKSKESSFRKSSSSYFKKSKNQTRYSLLNHLEKKNFNTPKKLSKKNKQKFYNHRKFSLYSDIYLDEYSSELESNNKKKKIDLISSLVKESTHIFNVENGSENKDNIIYENKKSYKNFLLDEKRKKAIKKKKNNKISKNINQLFNEDDDSILKDDSFSLNDIERTTDEIWRISLEYKKKAFLFYL</sequence>
<dbReference type="OMA" id="CENIANI"/>
<name>A0A1J1H2M2_PLARL</name>
<dbReference type="RefSeq" id="XP_028532108.1">
    <property type="nucleotide sequence ID" value="XM_028675528.1"/>
</dbReference>
<dbReference type="EMBL" id="LN835301">
    <property type="protein sequence ID" value="CRG99100.1"/>
    <property type="molecule type" value="Genomic_DNA"/>
</dbReference>
<dbReference type="AlphaFoldDB" id="A0A1J1H2M2"/>
<protein>
    <submittedName>
        <fullName evidence="3">Uncharacterized protein</fullName>
    </submittedName>
</protein>
<dbReference type="GeneID" id="39735201"/>
<feature type="region of interest" description="Disordered" evidence="2">
    <location>
        <begin position="256"/>
        <end position="275"/>
    </location>
</feature>
<evidence type="ECO:0000313" key="3">
    <source>
        <dbReference type="EMBL" id="CRG99100.1"/>
    </source>
</evidence>
<keyword evidence="4" id="KW-1185">Reference proteome</keyword>